<accession>A0A7J7L8R8</accession>
<dbReference type="EMBL" id="JACGCM010002537">
    <property type="protein sequence ID" value="KAF6138940.1"/>
    <property type="molecule type" value="Genomic_DNA"/>
</dbReference>
<proteinExistence type="predicted"/>
<feature type="compositionally biased region" description="Low complexity" evidence="1">
    <location>
        <begin position="197"/>
        <end position="218"/>
    </location>
</feature>
<dbReference type="AlphaFoldDB" id="A0A7J7L8R8"/>
<dbReference type="Proteomes" id="UP000541444">
    <property type="component" value="Unassembled WGS sequence"/>
</dbReference>
<sequence length="247" mass="27898">MMNETEEDPQNRDIADLMNKCSTHKPIQVLQLDPVKWEVLKNKWQYAMAFKSISPSIREQVSGLPCCLLDKDTLIDIGNTIRYEPARATDPEEAEVLAVVEGLEVERTVSSLKKYWSDMNRACKVYGTCLKSVIQGPISGMQQRNLDDAAKTMYEARGKGKWLYKEVYEDLSAHQCWKILQDQHPDTLARNVRMKQTSNSSPGTSTPTTPDTPVSSNNDSPVLVTDEETKCLGGIKNAKQKEMNKKR</sequence>
<protein>
    <submittedName>
        <fullName evidence="2">Uncharacterized protein</fullName>
    </submittedName>
</protein>
<feature type="region of interest" description="Disordered" evidence="1">
    <location>
        <begin position="194"/>
        <end position="247"/>
    </location>
</feature>
<evidence type="ECO:0000256" key="1">
    <source>
        <dbReference type="SAM" id="MobiDB-lite"/>
    </source>
</evidence>
<evidence type="ECO:0000313" key="2">
    <source>
        <dbReference type="EMBL" id="KAF6138940.1"/>
    </source>
</evidence>
<comment type="caution">
    <text evidence="2">The sequence shown here is derived from an EMBL/GenBank/DDBJ whole genome shotgun (WGS) entry which is preliminary data.</text>
</comment>
<name>A0A7J7L8R8_9MAGN</name>
<keyword evidence="3" id="KW-1185">Reference proteome</keyword>
<organism evidence="2 3">
    <name type="scientific">Kingdonia uniflora</name>
    <dbReference type="NCBI Taxonomy" id="39325"/>
    <lineage>
        <taxon>Eukaryota</taxon>
        <taxon>Viridiplantae</taxon>
        <taxon>Streptophyta</taxon>
        <taxon>Embryophyta</taxon>
        <taxon>Tracheophyta</taxon>
        <taxon>Spermatophyta</taxon>
        <taxon>Magnoliopsida</taxon>
        <taxon>Ranunculales</taxon>
        <taxon>Circaeasteraceae</taxon>
        <taxon>Kingdonia</taxon>
    </lineage>
</organism>
<reference evidence="2 3" key="1">
    <citation type="journal article" date="2020" name="IScience">
        <title>Genome Sequencing of the Endangered Kingdonia uniflora (Circaeasteraceae, Ranunculales) Reveals Potential Mechanisms of Evolutionary Specialization.</title>
        <authorList>
            <person name="Sun Y."/>
            <person name="Deng T."/>
            <person name="Zhang A."/>
            <person name="Moore M.J."/>
            <person name="Landis J.B."/>
            <person name="Lin N."/>
            <person name="Zhang H."/>
            <person name="Zhang X."/>
            <person name="Huang J."/>
            <person name="Zhang X."/>
            <person name="Sun H."/>
            <person name="Wang H."/>
        </authorList>
    </citation>
    <scope>NUCLEOTIDE SEQUENCE [LARGE SCALE GENOMIC DNA]</scope>
    <source>
        <strain evidence="2">TB1705</strain>
        <tissue evidence="2">Leaf</tissue>
    </source>
</reference>
<evidence type="ECO:0000313" key="3">
    <source>
        <dbReference type="Proteomes" id="UP000541444"/>
    </source>
</evidence>
<gene>
    <name evidence="2" type="ORF">GIB67_025669</name>
</gene>